<name>A0A9D4EF79_DREPO</name>
<dbReference type="AlphaFoldDB" id="A0A9D4EF79"/>
<evidence type="ECO:0000256" key="1">
    <source>
        <dbReference type="SAM" id="Phobius"/>
    </source>
</evidence>
<accession>A0A9D4EF79</accession>
<dbReference type="Proteomes" id="UP000828390">
    <property type="component" value="Unassembled WGS sequence"/>
</dbReference>
<reference evidence="2" key="2">
    <citation type="submission" date="2020-11" db="EMBL/GenBank/DDBJ databases">
        <authorList>
            <person name="McCartney M.A."/>
            <person name="Auch B."/>
            <person name="Kono T."/>
            <person name="Mallez S."/>
            <person name="Becker A."/>
            <person name="Gohl D.M."/>
            <person name="Silverstein K.A.T."/>
            <person name="Koren S."/>
            <person name="Bechman K.B."/>
            <person name="Herman A."/>
            <person name="Abrahante J.E."/>
            <person name="Garbe J."/>
        </authorList>
    </citation>
    <scope>NUCLEOTIDE SEQUENCE</scope>
    <source>
        <strain evidence="2">Duluth1</strain>
        <tissue evidence="2">Whole animal</tissue>
    </source>
</reference>
<protein>
    <submittedName>
        <fullName evidence="2">Uncharacterized protein</fullName>
    </submittedName>
</protein>
<feature type="transmembrane region" description="Helical" evidence="1">
    <location>
        <begin position="36"/>
        <end position="57"/>
    </location>
</feature>
<gene>
    <name evidence="2" type="ORF">DPMN_178968</name>
</gene>
<organism evidence="2 3">
    <name type="scientific">Dreissena polymorpha</name>
    <name type="common">Zebra mussel</name>
    <name type="synonym">Mytilus polymorpha</name>
    <dbReference type="NCBI Taxonomy" id="45954"/>
    <lineage>
        <taxon>Eukaryota</taxon>
        <taxon>Metazoa</taxon>
        <taxon>Spiralia</taxon>
        <taxon>Lophotrochozoa</taxon>
        <taxon>Mollusca</taxon>
        <taxon>Bivalvia</taxon>
        <taxon>Autobranchia</taxon>
        <taxon>Heteroconchia</taxon>
        <taxon>Euheterodonta</taxon>
        <taxon>Imparidentia</taxon>
        <taxon>Neoheterodontei</taxon>
        <taxon>Myida</taxon>
        <taxon>Dreissenoidea</taxon>
        <taxon>Dreissenidae</taxon>
        <taxon>Dreissena</taxon>
    </lineage>
</organism>
<dbReference type="EMBL" id="JAIWYP010000009">
    <property type="protein sequence ID" value="KAH3777521.1"/>
    <property type="molecule type" value="Genomic_DNA"/>
</dbReference>
<keyword evidence="1" id="KW-0812">Transmembrane</keyword>
<sequence>MEWLASMVTGEEIFMTLASVETHKVGNMAVLWFSRVYVVVFFGMFTVIVLNVLVEIFNSSYDVIMVSTIITNVLLAEIDSL</sequence>
<comment type="caution">
    <text evidence="2">The sequence shown here is derived from an EMBL/GenBank/DDBJ whole genome shotgun (WGS) entry which is preliminary data.</text>
</comment>
<keyword evidence="1" id="KW-1133">Transmembrane helix</keyword>
<evidence type="ECO:0000313" key="3">
    <source>
        <dbReference type="Proteomes" id="UP000828390"/>
    </source>
</evidence>
<proteinExistence type="predicted"/>
<evidence type="ECO:0000313" key="2">
    <source>
        <dbReference type="EMBL" id="KAH3777521.1"/>
    </source>
</evidence>
<reference evidence="2" key="1">
    <citation type="journal article" date="2019" name="bioRxiv">
        <title>The Genome of the Zebra Mussel, Dreissena polymorpha: A Resource for Invasive Species Research.</title>
        <authorList>
            <person name="McCartney M.A."/>
            <person name="Auch B."/>
            <person name="Kono T."/>
            <person name="Mallez S."/>
            <person name="Zhang Y."/>
            <person name="Obille A."/>
            <person name="Becker A."/>
            <person name="Abrahante J.E."/>
            <person name="Garbe J."/>
            <person name="Badalamenti J.P."/>
            <person name="Herman A."/>
            <person name="Mangelson H."/>
            <person name="Liachko I."/>
            <person name="Sullivan S."/>
            <person name="Sone E.D."/>
            <person name="Koren S."/>
            <person name="Silverstein K.A.T."/>
            <person name="Beckman K.B."/>
            <person name="Gohl D.M."/>
        </authorList>
    </citation>
    <scope>NUCLEOTIDE SEQUENCE</scope>
    <source>
        <strain evidence="2">Duluth1</strain>
        <tissue evidence="2">Whole animal</tissue>
    </source>
</reference>
<keyword evidence="3" id="KW-1185">Reference proteome</keyword>
<keyword evidence="1" id="KW-0472">Membrane</keyword>